<evidence type="ECO:0000256" key="2">
    <source>
        <dbReference type="ARBA" id="ARBA00004787"/>
    </source>
</evidence>
<dbReference type="InterPro" id="IPR050088">
    <property type="entry name" value="IspD/TarI_cytidylyltransf_bact"/>
</dbReference>
<dbReference type="Proteomes" id="UP000009061">
    <property type="component" value="Chromosome"/>
</dbReference>
<dbReference type="UniPathway" id="UPA00056">
    <property type="reaction ID" value="UER00093"/>
</dbReference>
<dbReference type="GO" id="GO:0019288">
    <property type="term" value="P:isopentenyl diphosphate biosynthetic process, methylerythritol 4-phosphate pathway"/>
    <property type="evidence" value="ECO:0007669"/>
    <property type="project" value="UniProtKB-UniRule"/>
</dbReference>
<comment type="pathway">
    <text evidence="2 7">Isoprenoid biosynthesis; isopentenyl diphosphate biosynthesis via DXP pathway; isopentenyl diphosphate from 1-deoxy-D-xylulose 5-phosphate: step 2/6.</text>
</comment>
<evidence type="ECO:0000256" key="4">
    <source>
        <dbReference type="ARBA" id="ARBA00022679"/>
    </source>
</evidence>
<dbReference type="FunFam" id="3.90.550.10:FF:000003">
    <property type="entry name" value="2-C-methyl-D-erythritol 4-phosphate cytidylyltransferase"/>
    <property type="match status" value="1"/>
</dbReference>
<organism evidence="8 9">
    <name type="scientific">Wigglesworthia glossinidia endosymbiont of Glossina morsitans morsitans</name>
    <name type="common">Yale colony</name>
    <dbReference type="NCBI Taxonomy" id="1142511"/>
    <lineage>
        <taxon>Bacteria</taxon>
        <taxon>Pseudomonadati</taxon>
        <taxon>Pseudomonadota</taxon>
        <taxon>Gammaproteobacteria</taxon>
        <taxon>Enterobacterales</taxon>
        <taxon>Erwiniaceae</taxon>
        <taxon>Wigglesworthia</taxon>
    </lineage>
</organism>
<dbReference type="eggNOG" id="COG1211">
    <property type="taxonomic scope" value="Bacteria"/>
</dbReference>
<evidence type="ECO:0000256" key="3">
    <source>
        <dbReference type="ARBA" id="ARBA00009789"/>
    </source>
</evidence>
<dbReference type="RefSeq" id="WP_014354004.1">
    <property type="nucleotide sequence ID" value="NC_016893.1"/>
</dbReference>
<dbReference type="SUPFAM" id="SSF53448">
    <property type="entry name" value="Nucleotide-diphospho-sugar transferases"/>
    <property type="match status" value="1"/>
</dbReference>
<dbReference type="KEGG" id="wgl:WIGMOR_0218"/>
<comment type="catalytic activity">
    <reaction evidence="1 7">
        <text>2-C-methyl-D-erythritol 4-phosphate + CTP + H(+) = 4-CDP-2-C-methyl-D-erythritol + diphosphate</text>
        <dbReference type="Rhea" id="RHEA:13429"/>
        <dbReference type="ChEBI" id="CHEBI:15378"/>
        <dbReference type="ChEBI" id="CHEBI:33019"/>
        <dbReference type="ChEBI" id="CHEBI:37563"/>
        <dbReference type="ChEBI" id="CHEBI:57823"/>
        <dbReference type="ChEBI" id="CHEBI:58262"/>
        <dbReference type="EC" id="2.7.7.60"/>
    </reaction>
</comment>
<comment type="subunit">
    <text evidence="7">Homodimer.</text>
</comment>
<dbReference type="PROSITE" id="PS01295">
    <property type="entry name" value="ISPD"/>
    <property type="match status" value="1"/>
</dbReference>
<feature type="site" description="Transition state stabilizer" evidence="7">
    <location>
        <position position="22"/>
    </location>
</feature>
<evidence type="ECO:0000256" key="5">
    <source>
        <dbReference type="ARBA" id="ARBA00022695"/>
    </source>
</evidence>
<proteinExistence type="inferred from homology"/>
<evidence type="ECO:0000313" key="8">
    <source>
        <dbReference type="EMBL" id="AFA41065.1"/>
    </source>
</evidence>
<keyword evidence="5 7" id="KW-0548">Nucleotidyltransferase</keyword>
<dbReference type="HOGENOM" id="CLU_061281_3_1_6"/>
<comment type="function">
    <text evidence="7">Catalyzes the formation of 4-diphosphocytidyl-2-C-methyl-D-erythritol from CTP and 2-C-methyl-D-erythritol 4-phosphate (MEP).</text>
</comment>
<dbReference type="Pfam" id="PF01128">
    <property type="entry name" value="IspD"/>
    <property type="match status" value="1"/>
</dbReference>
<sequence>MYKKKNYPNMIAICPAAGIGRRMQYKYPKQYIKIQNKTLLEHSINLLVKQICIKKIIIAIHKTDRWYKSLPILKNNKINIVFGGESRAESVRCALKYVKKVHWVLIHDAVRPCLHQNDLNQLFKNLYNSSTGTILVTPINDTIKKSYGNYITHTVQRKNLWRALTPQIFNKKILVNCLNFIYHQGKHITDEASALEECGYLLNFIPGRSDNIKVTYPEDLNFVKFFINYIGRF</sequence>
<dbReference type="CDD" id="cd02516">
    <property type="entry name" value="CDP-ME_synthetase"/>
    <property type="match status" value="1"/>
</dbReference>
<dbReference type="Gene3D" id="3.90.550.10">
    <property type="entry name" value="Spore Coat Polysaccharide Biosynthesis Protein SpsA, Chain A"/>
    <property type="match status" value="1"/>
</dbReference>
<accession>H6Q4K5</accession>
<keyword evidence="4 7" id="KW-0808">Transferase</keyword>
<name>H6Q4K5_WIGGL</name>
<dbReference type="InterPro" id="IPR029044">
    <property type="entry name" value="Nucleotide-diphossugar_trans"/>
</dbReference>
<evidence type="ECO:0000256" key="1">
    <source>
        <dbReference type="ARBA" id="ARBA00001282"/>
    </source>
</evidence>
<dbReference type="InterPro" id="IPR034683">
    <property type="entry name" value="IspD/TarI"/>
</dbReference>
<feature type="site" description="Positions MEP for the nucleophilic attack" evidence="7">
    <location>
        <position position="157"/>
    </location>
</feature>
<dbReference type="STRING" id="1142511.WIGMOR_0218"/>
<dbReference type="GO" id="GO:0050518">
    <property type="term" value="F:2-C-methyl-D-erythritol 4-phosphate cytidylyltransferase activity"/>
    <property type="evidence" value="ECO:0007669"/>
    <property type="project" value="UniProtKB-UniRule"/>
</dbReference>
<dbReference type="NCBIfam" id="TIGR00453">
    <property type="entry name" value="ispD"/>
    <property type="match status" value="1"/>
</dbReference>
<dbReference type="AlphaFoldDB" id="H6Q4K5"/>
<gene>
    <name evidence="7 8" type="primary">ispD</name>
    <name evidence="8" type="synonym">ygbP</name>
    <name evidence="8" type="ORF">WIGMOR_0218</name>
</gene>
<evidence type="ECO:0000256" key="6">
    <source>
        <dbReference type="ARBA" id="ARBA00023229"/>
    </source>
</evidence>
<keyword evidence="9" id="KW-1185">Reference proteome</keyword>
<dbReference type="PANTHER" id="PTHR32125">
    <property type="entry name" value="2-C-METHYL-D-ERYTHRITOL 4-PHOSPHATE CYTIDYLYLTRANSFERASE, CHLOROPLASTIC"/>
    <property type="match status" value="1"/>
</dbReference>
<dbReference type="EC" id="2.7.7.60" evidence="7"/>
<dbReference type="InterPro" id="IPR001228">
    <property type="entry name" value="IspD"/>
</dbReference>
<dbReference type="PANTHER" id="PTHR32125:SF4">
    <property type="entry name" value="2-C-METHYL-D-ERYTHRITOL 4-PHOSPHATE CYTIDYLYLTRANSFERASE, CHLOROPLASTIC"/>
    <property type="match status" value="1"/>
</dbReference>
<evidence type="ECO:0000313" key="9">
    <source>
        <dbReference type="Proteomes" id="UP000009061"/>
    </source>
</evidence>
<feature type="site" description="Positions MEP for the nucleophilic attack" evidence="7">
    <location>
        <position position="213"/>
    </location>
</feature>
<dbReference type="HAMAP" id="MF_00108">
    <property type="entry name" value="IspD"/>
    <property type="match status" value="1"/>
</dbReference>
<keyword evidence="6 7" id="KW-0414">Isoprene biosynthesis</keyword>
<reference evidence="8 9" key="1">
    <citation type="journal article" date="2012" name="MBio">
        <title>Insight into the transmission biology and species-specific functional capabilities of tsetse (Diptera: glossinidae) obligate symbiont wigglesworthia.</title>
        <authorList>
            <person name="Rio R.V."/>
            <person name="Symula R.E."/>
            <person name="Wang J."/>
            <person name="Lohs C."/>
            <person name="Wu Y.N."/>
            <person name="Snyder A.K."/>
            <person name="Bjornson R.D."/>
            <person name="Oshima K."/>
            <person name="Biehl B.S."/>
            <person name="Perna N.T."/>
            <person name="Hattori M."/>
            <person name="Aksoy S."/>
        </authorList>
    </citation>
    <scope>NUCLEOTIDE SEQUENCE [LARGE SCALE GENOMIC DNA]</scope>
    <source>
        <strain evidence="8">WGM</strain>
    </source>
</reference>
<dbReference type="EMBL" id="CP003315">
    <property type="protein sequence ID" value="AFA41065.1"/>
    <property type="molecule type" value="Genomic_DNA"/>
</dbReference>
<evidence type="ECO:0000256" key="7">
    <source>
        <dbReference type="HAMAP-Rule" id="MF_00108"/>
    </source>
</evidence>
<dbReference type="OrthoDB" id="9806837at2"/>
<dbReference type="InterPro" id="IPR018294">
    <property type="entry name" value="ISPD_synthase_CS"/>
</dbReference>
<comment type="similarity">
    <text evidence="3 7">Belongs to the IspD/TarI cytidylyltransferase family. IspD subfamily.</text>
</comment>
<protein>
    <recommendedName>
        <fullName evidence="7">2-C-methyl-D-erythritol 4-phosphate cytidylyltransferase</fullName>
        <ecNumber evidence="7">2.7.7.60</ecNumber>
    </recommendedName>
    <alternativeName>
        <fullName evidence="7">4-diphosphocytidyl-2C-methyl-D-erythritol synthase</fullName>
    </alternativeName>
    <alternativeName>
        <fullName evidence="7">MEP cytidylyltransferase</fullName>
        <shortName evidence="7">MCT</shortName>
    </alternativeName>
</protein>
<feature type="site" description="Transition state stabilizer" evidence="7">
    <location>
        <position position="29"/>
    </location>
</feature>